<reference evidence="1 2" key="1">
    <citation type="journal article" date="2022" name="bioRxiv">
        <title>The genome of the oomycete Peronosclerospora sorghi, a cosmopolitan pathogen of maize and sorghum, is inflated with dispersed pseudogenes.</title>
        <authorList>
            <person name="Fletcher K."/>
            <person name="Martin F."/>
            <person name="Isakeit T."/>
            <person name="Cavanaugh K."/>
            <person name="Magill C."/>
            <person name="Michelmore R."/>
        </authorList>
    </citation>
    <scope>NUCLEOTIDE SEQUENCE [LARGE SCALE GENOMIC DNA]</scope>
    <source>
        <strain evidence="1">P6</strain>
    </source>
</reference>
<protein>
    <submittedName>
        <fullName evidence="1">Uncharacterized protein</fullName>
    </submittedName>
</protein>
<organism evidence="1 2">
    <name type="scientific">Peronosclerospora sorghi</name>
    <dbReference type="NCBI Taxonomy" id="230839"/>
    <lineage>
        <taxon>Eukaryota</taxon>
        <taxon>Sar</taxon>
        <taxon>Stramenopiles</taxon>
        <taxon>Oomycota</taxon>
        <taxon>Peronosporomycetes</taxon>
        <taxon>Peronosporales</taxon>
        <taxon>Peronosporaceae</taxon>
        <taxon>Peronosclerospora</taxon>
    </lineage>
</organism>
<gene>
    <name evidence="1" type="ORF">PsorP6_015073</name>
</gene>
<dbReference type="Proteomes" id="UP001163321">
    <property type="component" value="Chromosome 7"/>
</dbReference>
<comment type="caution">
    <text evidence="1">The sequence shown here is derived from an EMBL/GenBank/DDBJ whole genome shotgun (WGS) entry which is preliminary data.</text>
</comment>
<accession>A0ACC0VTW3</accession>
<evidence type="ECO:0000313" key="1">
    <source>
        <dbReference type="EMBL" id="KAI9909183.1"/>
    </source>
</evidence>
<sequence>MKELLEEASPSLLGMQYKNSNLRGPVNLRDLQCLVLEGRRDVFLLGDPTLKSLGIDVDHLLEQLASNNEQFQEDDDVPEDDFHVKQAQERFRRHAPDGTATLQDVVFNVEGKTWIHHQAKALLVRILIFLTVV</sequence>
<proteinExistence type="predicted"/>
<keyword evidence="2" id="KW-1185">Reference proteome</keyword>
<dbReference type="EMBL" id="CM047586">
    <property type="protein sequence ID" value="KAI9909183.1"/>
    <property type="molecule type" value="Genomic_DNA"/>
</dbReference>
<evidence type="ECO:0000313" key="2">
    <source>
        <dbReference type="Proteomes" id="UP001163321"/>
    </source>
</evidence>
<name>A0ACC0VTW3_9STRA</name>